<keyword evidence="1" id="KW-0732">Signal</keyword>
<evidence type="ECO:0000256" key="1">
    <source>
        <dbReference type="SAM" id="SignalP"/>
    </source>
</evidence>
<feature type="chain" id="PRO_5020468492" evidence="1">
    <location>
        <begin position="37"/>
        <end position="227"/>
    </location>
</feature>
<dbReference type="OrthoDB" id="5951452at2"/>
<dbReference type="InterPro" id="IPR025711">
    <property type="entry name" value="PepSY"/>
</dbReference>
<feature type="domain" description="PepSY" evidence="2">
    <location>
        <begin position="168"/>
        <end position="224"/>
    </location>
</feature>
<accession>A0A4V6T2R5</accession>
<feature type="domain" description="PepSY" evidence="2">
    <location>
        <begin position="100"/>
        <end position="152"/>
    </location>
</feature>
<dbReference type="RefSeq" id="WP_136573098.1">
    <property type="nucleotide sequence ID" value="NZ_STFG01000006.1"/>
</dbReference>
<organism evidence="3 4">
    <name type="scientific">Lampropedia puyangensis</name>
    <dbReference type="NCBI Taxonomy" id="1330072"/>
    <lineage>
        <taxon>Bacteria</taxon>
        <taxon>Pseudomonadati</taxon>
        <taxon>Pseudomonadota</taxon>
        <taxon>Betaproteobacteria</taxon>
        <taxon>Burkholderiales</taxon>
        <taxon>Comamonadaceae</taxon>
        <taxon>Lampropedia</taxon>
    </lineage>
</organism>
<dbReference type="AlphaFoldDB" id="A0A4V6T2R5"/>
<reference evidence="3 4" key="1">
    <citation type="journal article" date="2015" name="Antonie Van Leeuwenhoek">
        <title>Lampropedia puyangensis sp. nov., isolated from symptomatic bark of Populus ? euramericana canker and emended description of Lampropedia hyalina (Ehrenberg 1832) Lee et al. 2004.</title>
        <authorList>
            <person name="Li Y."/>
            <person name="Wang T."/>
            <person name="Piao C.G."/>
            <person name="Wang L.F."/>
            <person name="Tian G.Z."/>
            <person name="Zhu T.H."/>
            <person name="Guo M.W."/>
        </authorList>
    </citation>
    <scope>NUCLEOTIDE SEQUENCE [LARGE SCALE GENOMIC DNA]</scope>
    <source>
        <strain evidence="3 4">2-bin</strain>
    </source>
</reference>
<dbReference type="Proteomes" id="UP000308917">
    <property type="component" value="Unassembled WGS sequence"/>
</dbReference>
<proteinExistence type="predicted"/>
<evidence type="ECO:0000313" key="4">
    <source>
        <dbReference type="Proteomes" id="UP000308917"/>
    </source>
</evidence>
<comment type="caution">
    <text evidence="3">The sequence shown here is derived from an EMBL/GenBank/DDBJ whole genome shotgun (WGS) entry which is preliminary data.</text>
</comment>
<evidence type="ECO:0000313" key="3">
    <source>
        <dbReference type="EMBL" id="THU02476.1"/>
    </source>
</evidence>
<dbReference type="EMBL" id="STFG01000006">
    <property type="protein sequence ID" value="THU02476.1"/>
    <property type="molecule type" value="Genomic_DNA"/>
</dbReference>
<name>A0A4V6T2R5_9BURK</name>
<keyword evidence="4" id="KW-1185">Reference proteome</keyword>
<dbReference type="Pfam" id="PF13670">
    <property type="entry name" value="PepSY_2"/>
    <property type="match status" value="2"/>
</dbReference>
<sequence length="227" mass="24799">MNFNLKTASIRSVNRFKPLAVGLVAATLGLGSATWAADNARQAWDTLNAQGYVAIDDLKREHGLWTAKGTTWDGKRVHLMLDANDQLLEVGRPEAQHNLATAQQVVQHLQNLGYQRVRDVELDDGFWEAEANNLAGFEVDLTLHPVSLAVLSEVVDGMGQAVPGVGNDVLSAAQVRSVLEAAGYTRIHDLDFEDGYWDADATNPVGQRVELRLDSKTGAVLREKLDD</sequence>
<feature type="signal peptide" evidence="1">
    <location>
        <begin position="1"/>
        <end position="36"/>
    </location>
</feature>
<protein>
    <submittedName>
        <fullName evidence="3">PepSY domain-containing protein</fullName>
    </submittedName>
</protein>
<evidence type="ECO:0000259" key="2">
    <source>
        <dbReference type="Pfam" id="PF13670"/>
    </source>
</evidence>
<gene>
    <name evidence="3" type="ORF">E9531_07265</name>
</gene>